<dbReference type="EMBL" id="BTGU01008305">
    <property type="protein sequence ID" value="GMN27032.1"/>
    <property type="molecule type" value="Genomic_DNA"/>
</dbReference>
<dbReference type="InterPro" id="IPR006904">
    <property type="entry name" value="DUF716"/>
</dbReference>
<evidence type="ECO:0000256" key="2">
    <source>
        <dbReference type="ARBA" id="ARBA00006948"/>
    </source>
</evidence>
<feature type="transmembrane region" description="Helical" evidence="6">
    <location>
        <begin position="52"/>
        <end position="71"/>
    </location>
</feature>
<dbReference type="PANTHER" id="PTHR46285:SF3">
    <property type="entry name" value="PROTEINASE INHIBITOR I4, SERPIN (DUF716)"/>
    <property type="match status" value="1"/>
</dbReference>
<evidence type="ECO:0000256" key="5">
    <source>
        <dbReference type="ARBA" id="ARBA00023136"/>
    </source>
</evidence>
<dbReference type="Pfam" id="PF04819">
    <property type="entry name" value="DUF716"/>
    <property type="match status" value="1"/>
</dbReference>
<feature type="transmembrane region" description="Helical" evidence="6">
    <location>
        <begin position="243"/>
        <end position="264"/>
    </location>
</feature>
<feature type="transmembrane region" description="Helical" evidence="6">
    <location>
        <begin position="192"/>
        <end position="214"/>
    </location>
</feature>
<evidence type="ECO:0000256" key="3">
    <source>
        <dbReference type="ARBA" id="ARBA00022692"/>
    </source>
</evidence>
<reference evidence="7" key="1">
    <citation type="submission" date="2023-07" db="EMBL/GenBank/DDBJ databases">
        <title>draft genome sequence of fig (Ficus carica).</title>
        <authorList>
            <person name="Takahashi T."/>
            <person name="Nishimura K."/>
        </authorList>
    </citation>
    <scope>NUCLEOTIDE SEQUENCE</scope>
</reference>
<evidence type="ECO:0000256" key="6">
    <source>
        <dbReference type="SAM" id="Phobius"/>
    </source>
</evidence>
<evidence type="ECO:0000256" key="1">
    <source>
        <dbReference type="ARBA" id="ARBA00004141"/>
    </source>
</evidence>
<comment type="subcellular location">
    <subcellularLocation>
        <location evidence="1">Membrane</location>
        <topology evidence="1">Multi-pass membrane protein</topology>
    </subcellularLocation>
</comment>
<protein>
    <submittedName>
        <fullName evidence="7">Uncharacterized protein</fullName>
    </submittedName>
</protein>
<feature type="transmembrane region" description="Helical" evidence="6">
    <location>
        <begin position="161"/>
        <end position="180"/>
    </location>
</feature>
<keyword evidence="5 6" id="KW-0472">Membrane</keyword>
<feature type="transmembrane region" description="Helical" evidence="6">
    <location>
        <begin position="131"/>
        <end position="149"/>
    </location>
</feature>
<comment type="caution">
    <text evidence="7">The sequence shown here is derived from an EMBL/GenBank/DDBJ whole genome shotgun (WGS) entry which is preliminary data.</text>
</comment>
<sequence length="317" mass="35593">MGSLIGHVLPGIGFFLIGLWHLFNHIKLHALHPTSYTAMAWFPTSKIRHLELFLIMAASTAFVAMELFIGPKKHHPFAPDGTIPSNHLHNVEHAMISMAFFAYALLSMIIDRALPSPAGTKQRLAQHGLTHFFAAVALGLELLLFHLHSTDHMGVEGQFHMLLQLIILVTMITALIGIGFPNSFMVSFVRSLSLFAKGVWYIVMGVMLWIPALIAKDCWMNYEDSHYVVRCDGEASLHRAKSLANLLFSFFVIGIAMFGVYIYLRLVKIYGENEECFSLGLKAKKEDKESTDDVESQKKNNLNETYKSLGGFELLPR</sequence>
<feature type="transmembrane region" description="Helical" evidence="6">
    <location>
        <begin position="91"/>
        <end position="110"/>
    </location>
</feature>
<dbReference type="GO" id="GO:0016020">
    <property type="term" value="C:membrane"/>
    <property type="evidence" value="ECO:0007669"/>
    <property type="project" value="UniProtKB-SubCell"/>
</dbReference>
<evidence type="ECO:0000313" key="8">
    <source>
        <dbReference type="Proteomes" id="UP001187192"/>
    </source>
</evidence>
<name>A0AA87Z1X6_FICCA</name>
<organism evidence="7 8">
    <name type="scientific">Ficus carica</name>
    <name type="common">Common fig</name>
    <dbReference type="NCBI Taxonomy" id="3494"/>
    <lineage>
        <taxon>Eukaryota</taxon>
        <taxon>Viridiplantae</taxon>
        <taxon>Streptophyta</taxon>
        <taxon>Embryophyta</taxon>
        <taxon>Tracheophyta</taxon>
        <taxon>Spermatophyta</taxon>
        <taxon>Magnoliopsida</taxon>
        <taxon>eudicotyledons</taxon>
        <taxon>Gunneridae</taxon>
        <taxon>Pentapetalae</taxon>
        <taxon>rosids</taxon>
        <taxon>fabids</taxon>
        <taxon>Rosales</taxon>
        <taxon>Moraceae</taxon>
        <taxon>Ficeae</taxon>
        <taxon>Ficus</taxon>
    </lineage>
</organism>
<dbReference type="AlphaFoldDB" id="A0AA87Z1X6"/>
<dbReference type="Proteomes" id="UP001187192">
    <property type="component" value="Unassembled WGS sequence"/>
</dbReference>
<evidence type="ECO:0000256" key="4">
    <source>
        <dbReference type="ARBA" id="ARBA00022989"/>
    </source>
</evidence>
<dbReference type="PANTHER" id="PTHR46285">
    <property type="entry name" value="PROTEINASE INHIBITOR I4, SERPIN (DUF716)-RELATED"/>
    <property type="match status" value="1"/>
</dbReference>
<comment type="similarity">
    <text evidence="2">Belongs to the TMEM45 family.</text>
</comment>
<feature type="transmembrane region" description="Helical" evidence="6">
    <location>
        <begin position="6"/>
        <end position="23"/>
    </location>
</feature>
<evidence type="ECO:0000313" key="7">
    <source>
        <dbReference type="EMBL" id="GMN27032.1"/>
    </source>
</evidence>
<proteinExistence type="inferred from homology"/>
<gene>
    <name evidence="7" type="ORF">TIFTF001_050448</name>
</gene>
<keyword evidence="8" id="KW-1185">Reference proteome</keyword>
<keyword evidence="4 6" id="KW-1133">Transmembrane helix</keyword>
<keyword evidence="3 6" id="KW-0812">Transmembrane</keyword>
<accession>A0AA87Z1X6</accession>